<proteinExistence type="inferred from homology"/>
<evidence type="ECO:0000313" key="2">
    <source>
        <dbReference type="EMBL" id="OHA02780.1"/>
    </source>
</evidence>
<evidence type="ECO:0000256" key="1">
    <source>
        <dbReference type="ARBA" id="ARBA00009981"/>
    </source>
</evidence>
<evidence type="ECO:0008006" key="4">
    <source>
        <dbReference type="Google" id="ProtNLM"/>
    </source>
</evidence>
<gene>
    <name evidence="2" type="ORF">A3C92_00800</name>
</gene>
<dbReference type="SUPFAM" id="SSF143120">
    <property type="entry name" value="YefM-like"/>
    <property type="match status" value="1"/>
</dbReference>
<dbReference type="InterPro" id="IPR036165">
    <property type="entry name" value="YefM-like_sf"/>
</dbReference>
<evidence type="ECO:0000313" key="3">
    <source>
        <dbReference type="Proteomes" id="UP000177177"/>
    </source>
</evidence>
<dbReference type="AlphaFoldDB" id="A0A1G2KTL8"/>
<protein>
    <recommendedName>
        <fullName evidence="4">Antitoxin</fullName>
    </recommendedName>
</protein>
<name>A0A1G2KTL8_9BACT</name>
<comment type="caution">
    <text evidence="2">The sequence shown here is derived from an EMBL/GenBank/DDBJ whole genome shotgun (WGS) entry which is preliminary data.</text>
</comment>
<dbReference type="Proteomes" id="UP000177177">
    <property type="component" value="Unassembled WGS sequence"/>
</dbReference>
<dbReference type="EMBL" id="MHQN01000031">
    <property type="protein sequence ID" value="OHA02780.1"/>
    <property type="molecule type" value="Genomic_DNA"/>
</dbReference>
<reference evidence="2 3" key="1">
    <citation type="journal article" date="2016" name="Nat. Commun.">
        <title>Thousands of microbial genomes shed light on interconnected biogeochemical processes in an aquifer system.</title>
        <authorList>
            <person name="Anantharaman K."/>
            <person name="Brown C.T."/>
            <person name="Hug L.A."/>
            <person name="Sharon I."/>
            <person name="Castelle C.J."/>
            <person name="Probst A.J."/>
            <person name="Thomas B.C."/>
            <person name="Singh A."/>
            <person name="Wilkins M.J."/>
            <person name="Karaoz U."/>
            <person name="Brodie E.L."/>
            <person name="Williams K.H."/>
            <person name="Hubbard S.S."/>
            <person name="Banfield J.F."/>
        </authorList>
    </citation>
    <scope>NUCLEOTIDE SEQUENCE [LARGE SCALE GENOMIC DNA]</scope>
</reference>
<comment type="similarity">
    <text evidence="1">Belongs to the phD/YefM antitoxin family.</text>
</comment>
<sequence length="104" mass="11729">MDFARIQKFVIGQGEKFVILQDGEPAMVVMSFNDYEKLSGVSGEKNIGKQSPRETTLPMPQRQDEWQMADAGETEFIAEEQHSVGTGMVARARLEEIRLEDLPL</sequence>
<accession>A0A1G2KTL8</accession>
<organism evidence="2 3">
    <name type="scientific">Candidatus Sungbacteria bacterium RIFCSPHIGHO2_02_FULL_53_17</name>
    <dbReference type="NCBI Taxonomy" id="1802275"/>
    <lineage>
        <taxon>Bacteria</taxon>
        <taxon>Candidatus Sungiibacteriota</taxon>
    </lineage>
</organism>